<evidence type="ECO:0000259" key="13">
    <source>
        <dbReference type="PROSITE" id="PS50089"/>
    </source>
</evidence>
<dbReference type="Pfam" id="PF25993">
    <property type="entry name" value="zf-B_box_ZFPL1"/>
    <property type="match status" value="1"/>
</dbReference>
<keyword evidence="9 11" id="KW-0472">Membrane</keyword>
<dbReference type="AlphaFoldDB" id="A0AAV1JM68"/>
<dbReference type="CDD" id="cd16487">
    <property type="entry name" value="mRING-H2-C3DHC3_ZFPL1"/>
    <property type="match status" value="1"/>
</dbReference>
<evidence type="ECO:0000256" key="9">
    <source>
        <dbReference type="ARBA" id="ARBA00023136"/>
    </source>
</evidence>
<proteinExistence type="inferred from homology"/>
<dbReference type="SMART" id="SM00184">
    <property type="entry name" value="RING"/>
    <property type="match status" value="1"/>
</dbReference>
<feature type="domain" description="RING-type" evidence="13">
    <location>
        <begin position="53"/>
        <end position="100"/>
    </location>
</feature>
<keyword evidence="5 11" id="KW-0479">Metal-binding</keyword>
<feature type="compositionally biased region" description="Polar residues" evidence="12">
    <location>
        <begin position="148"/>
        <end position="169"/>
    </location>
</feature>
<evidence type="ECO:0000256" key="10">
    <source>
        <dbReference type="PROSITE-ProRule" id="PRU00175"/>
    </source>
</evidence>
<keyword evidence="4 11" id="KW-0812">Transmembrane</keyword>
<dbReference type="GO" id="GO:0016020">
    <property type="term" value="C:membrane"/>
    <property type="evidence" value="ECO:0007669"/>
    <property type="project" value="UniProtKB-SubCell"/>
</dbReference>
<dbReference type="Proteomes" id="UP001497472">
    <property type="component" value="Unassembled WGS sequence"/>
</dbReference>
<dbReference type="InterPro" id="IPR001841">
    <property type="entry name" value="Znf_RING"/>
</dbReference>
<dbReference type="PANTHER" id="PTHR12981:SF0">
    <property type="entry name" value="ZINC FINGER PROTEIN-LIKE 1"/>
    <property type="match status" value="1"/>
</dbReference>
<evidence type="ECO:0000256" key="8">
    <source>
        <dbReference type="ARBA" id="ARBA00022989"/>
    </source>
</evidence>
<evidence type="ECO:0000313" key="14">
    <source>
        <dbReference type="EMBL" id="CAK1550465.1"/>
    </source>
</evidence>
<dbReference type="InterPro" id="IPR039043">
    <property type="entry name" value="ZFPL1"/>
</dbReference>
<keyword evidence="7 11" id="KW-0862">Zinc</keyword>
<dbReference type="PANTHER" id="PTHR12981">
    <property type="entry name" value="ZINC FINGER PROTEIN-LIKE 1"/>
    <property type="match status" value="1"/>
</dbReference>
<sequence>MGLCKCPKRRVTNQFCFEHRVNVCEYCMVTNHPKCIIQSYLQWLQDSDYNPICEICTKSLAEVECIRLTCYHVFHWECAESRYRALPHTTAPAGYQCPSCASPVFPPPNLVSPVADVLKEKLAGVNWARAGLGLPLLSDEQDLKGASSRRSQSPLESHYFSNSIDSQRGTPAGASDDEVVSRSANSTPHSIVQISDEPVNIFDNSSVKRAENLQGAQVPRKTYKIDEHSRPLLNFDHDENKYKQKSTFAWISRWWKNSLPSSRIRRSGGIYKRYWIALIIVFVLLTILWLLSKRDVDDVNPFGGIEDDDRRILQKN</sequence>
<keyword evidence="8 11" id="KW-1133">Transmembrane helix</keyword>
<evidence type="ECO:0000256" key="7">
    <source>
        <dbReference type="ARBA" id="ARBA00022833"/>
    </source>
</evidence>
<dbReference type="GO" id="GO:0008270">
    <property type="term" value="F:zinc ion binding"/>
    <property type="evidence" value="ECO:0007669"/>
    <property type="project" value="UniProtKB-UniRule"/>
</dbReference>
<dbReference type="InterPro" id="IPR058730">
    <property type="entry name" value="U-box_ZFPL1-like"/>
</dbReference>
<feature type="transmembrane region" description="Helical" evidence="11">
    <location>
        <begin position="274"/>
        <end position="292"/>
    </location>
</feature>
<organism evidence="14 15">
    <name type="scientific">Leptosia nina</name>
    <dbReference type="NCBI Taxonomy" id="320188"/>
    <lineage>
        <taxon>Eukaryota</taxon>
        <taxon>Metazoa</taxon>
        <taxon>Ecdysozoa</taxon>
        <taxon>Arthropoda</taxon>
        <taxon>Hexapoda</taxon>
        <taxon>Insecta</taxon>
        <taxon>Pterygota</taxon>
        <taxon>Neoptera</taxon>
        <taxon>Endopterygota</taxon>
        <taxon>Lepidoptera</taxon>
        <taxon>Glossata</taxon>
        <taxon>Ditrysia</taxon>
        <taxon>Papilionoidea</taxon>
        <taxon>Pieridae</taxon>
        <taxon>Pierinae</taxon>
        <taxon>Leptosia</taxon>
    </lineage>
</organism>
<feature type="region of interest" description="Disordered" evidence="12">
    <location>
        <begin position="145"/>
        <end position="188"/>
    </location>
</feature>
<evidence type="ECO:0000256" key="5">
    <source>
        <dbReference type="ARBA" id="ARBA00022723"/>
    </source>
</evidence>
<comment type="caution">
    <text evidence="14">The sequence shown here is derived from an EMBL/GenBank/DDBJ whole genome shotgun (WGS) entry which is preliminary data.</text>
</comment>
<evidence type="ECO:0000256" key="3">
    <source>
        <dbReference type="ARBA" id="ARBA00013701"/>
    </source>
</evidence>
<dbReference type="EMBL" id="CAVLEF010000082">
    <property type="protein sequence ID" value="CAK1550465.1"/>
    <property type="molecule type" value="Genomic_DNA"/>
</dbReference>
<evidence type="ECO:0000256" key="6">
    <source>
        <dbReference type="ARBA" id="ARBA00022771"/>
    </source>
</evidence>
<keyword evidence="15" id="KW-1185">Reference proteome</keyword>
<reference evidence="14 15" key="1">
    <citation type="submission" date="2023-11" db="EMBL/GenBank/DDBJ databases">
        <authorList>
            <person name="Okamura Y."/>
        </authorList>
    </citation>
    <scope>NUCLEOTIDE SEQUENCE [LARGE SCALE GENOMIC DNA]</scope>
</reference>
<accession>A0AAV1JM68</accession>
<comment type="similarity">
    <text evidence="2 11">Belongs to the ZFPL1 family.</text>
</comment>
<dbReference type="SUPFAM" id="SSF57850">
    <property type="entry name" value="RING/U-box"/>
    <property type="match status" value="1"/>
</dbReference>
<protein>
    <recommendedName>
        <fullName evidence="3 11">Zinc finger protein-like 1 homolog</fullName>
    </recommendedName>
</protein>
<dbReference type="InterPro" id="IPR013083">
    <property type="entry name" value="Znf_RING/FYVE/PHD"/>
</dbReference>
<evidence type="ECO:0000256" key="12">
    <source>
        <dbReference type="SAM" id="MobiDB-lite"/>
    </source>
</evidence>
<name>A0AAV1JM68_9NEOP</name>
<dbReference type="Pfam" id="PF25998">
    <property type="entry name" value="U-box_ZFPL1"/>
    <property type="match status" value="1"/>
</dbReference>
<evidence type="ECO:0000256" key="11">
    <source>
        <dbReference type="RuleBase" id="RU369078"/>
    </source>
</evidence>
<evidence type="ECO:0000313" key="15">
    <source>
        <dbReference type="Proteomes" id="UP001497472"/>
    </source>
</evidence>
<evidence type="ECO:0000256" key="1">
    <source>
        <dbReference type="ARBA" id="ARBA00004167"/>
    </source>
</evidence>
<dbReference type="PROSITE" id="PS50089">
    <property type="entry name" value="ZF_RING_2"/>
    <property type="match status" value="1"/>
</dbReference>
<gene>
    <name evidence="14" type="ORF">LNINA_LOCUS9691</name>
</gene>
<dbReference type="PROSITE" id="PS01359">
    <property type="entry name" value="ZF_PHD_1"/>
    <property type="match status" value="1"/>
</dbReference>
<evidence type="ECO:0000256" key="4">
    <source>
        <dbReference type="ARBA" id="ARBA00022692"/>
    </source>
</evidence>
<dbReference type="InterPro" id="IPR058731">
    <property type="entry name" value="Znf-B_box_ZFPL1-like"/>
</dbReference>
<evidence type="ECO:0000256" key="2">
    <source>
        <dbReference type="ARBA" id="ARBA00005561"/>
    </source>
</evidence>
<dbReference type="Gene3D" id="3.30.40.10">
    <property type="entry name" value="Zinc/RING finger domain, C3HC4 (zinc finger)"/>
    <property type="match status" value="1"/>
</dbReference>
<keyword evidence="6 10" id="KW-0863">Zinc-finger</keyword>
<dbReference type="InterPro" id="IPR019786">
    <property type="entry name" value="Zinc_finger_PHD-type_CS"/>
</dbReference>
<comment type="subcellular location">
    <subcellularLocation>
        <location evidence="1 11">Membrane</location>
        <topology evidence="1 11">Single-pass membrane protein</topology>
    </subcellularLocation>
</comment>
<dbReference type="GO" id="GO:0005794">
    <property type="term" value="C:Golgi apparatus"/>
    <property type="evidence" value="ECO:0007669"/>
    <property type="project" value="TreeGrafter"/>
</dbReference>